<dbReference type="InterPro" id="IPR051427">
    <property type="entry name" value="Nectin/Nectin-like"/>
</dbReference>
<comment type="caution">
    <text evidence="9">The sequence shown here is derived from an EMBL/GenBank/DDBJ whole genome shotgun (WGS) entry which is preliminary data.</text>
</comment>
<name>A0ABV0MI93_9TELE</name>
<dbReference type="InterPro" id="IPR003599">
    <property type="entry name" value="Ig_sub"/>
</dbReference>
<dbReference type="InterPro" id="IPR013106">
    <property type="entry name" value="Ig_V-set"/>
</dbReference>
<keyword evidence="2" id="KW-0732">Signal</keyword>
<gene>
    <name evidence="9" type="ORF">GOODEAATRI_016191</name>
</gene>
<dbReference type="SUPFAM" id="SSF48726">
    <property type="entry name" value="Immunoglobulin"/>
    <property type="match status" value="1"/>
</dbReference>
<feature type="domain" description="Ig-like" evidence="8">
    <location>
        <begin position="167"/>
        <end position="265"/>
    </location>
</feature>
<evidence type="ECO:0000259" key="8">
    <source>
        <dbReference type="PROSITE" id="PS50835"/>
    </source>
</evidence>
<evidence type="ECO:0000256" key="6">
    <source>
        <dbReference type="ARBA" id="ARBA00023180"/>
    </source>
</evidence>
<dbReference type="SMART" id="SM00408">
    <property type="entry name" value="IGc2"/>
    <property type="match status" value="1"/>
</dbReference>
<dbReference type="InterPro" id="IPR003598">
    <property type="entry name" value="Ig_sub2"/>
</dbReference>
<proteinExistence type="predicted"/>
<comment type="subcellular location">
    <subcellularLocation>
        <location evidence="1">Membrane</location>
    </subcellularLocation>
</comment>
<feature type="transmembrane region" description="Helical" evidence="7">
    <location>
        <begin position="61"/>
        <end position="81"/>
    </location>
</feature>
<dbReference type="PROSITE" id="PS50835">
    <property type="entry name" value="IG_LIKE"/>
    <property type="match status" value="1"/>
</dbReference>
<evidence type="ECO:0000256" key="4">
    <source>
        <dbReference type="ARBA" id="ARBA00023136"/>
    </source>
</evidence>
<reference evidence="9 10" key="1">
    <citation type="submission" date="2021-06" db="EMBL/GenBank/DDBJ databases">
        <authorList>
            <person name="Palmer J.M."/>
        </authorList>
    </citation>
    <scope>NUCLEOTIDE SEQUENCE [LARGE SCALE GENOMIC DNA]</scope>
    <source>
        <strain evidence="9 10">GA_2019</strain>
        <tissue evidence="9">Muscle</tissue>
    </source>
</reference>
<evidence type="ECO:0000256" key="7">
    <source>
        <dbReference type="SAM" id="Phobius"/>
    </source>
</evidence>
<dbReference type="InterPro" id="IPR036179">
    <property type="entry name" value="Ig-like_dom_sf"/>
</dbReference>
<dbReference type="PANTHER" id="PTHR23277:SF107">
    <property type="entry name" value="HEMICENTIN-1"/>
    <property type="match status" value="1"/>
</dbReference>
<dbReference type="SMART" id="SM00409">
    <property type="entry name" value="IG"/>
    <property type="match status" value="2"/>
</dbReference>
<dbReference type="EMBL" id="JAHRIO010001236">
    <property type="protein sequence ID" value="MEQ2158821.1"/>
    <property type="molecule type" value="Genomic_DNA"/>
</dbReference>
<sequence length="324" mass="35750">MFSRPVQVVLSSLLTRRSAELAVQQPDSRWGCPLIYAARNLVPDTAVIGRTLSAVCRSLRVLPVMSWIVLSILVIFLFSFVRGDLTAALTETAKLSSQVKCHEEAATLVRLLRDSRTVPVAAASVNGVLKPVGEYSSRLDINSSGVFLKDVNYNDNGHYEFLCSGTPKRIIRLEVLVISDIAASEGNTVKLPCFSVTLGEPVESVQWETKGKPVIRVKRSNQMVEYGERFKDRVSLSPDWDVLGDLSLILERAQLEDQGDYFCYVLKGSQERGDPAAGRLKVHQMHIETSTTPSNTKDSCSERSGPWWLFAIVATLVGVTCFGI</sequence>
<accession>A0ABV0MI93</accession>
<keyword evidence="3" id="KW-0677">Repeat</keyword>
<dbReference type="Gene3D" id="2.60.40.10">
    <property type="entry name" value="Immunoglobulins"/>
    <property type="match status" value="1"/>
</dbReference>
<dbReference type="InterPro" id="IPR013783">
    <property type="entry name" value="Ig-like_fold"/>
</dbReference>
<evidence type="ECO:0000256" key="5">
    <source>
        <dbReference type="ARBA" id="ARBA00023157"/>
    </source>
</evidence>
<evidence type="ECO:0000256" key="3">
    <source>
        <dbReference type="ARBA" id="ARBA00022737"/>
    </source>
</evidence>
<keyword evidence="7" id="KW-1133">Transmembrane helix</keyword>
<keyword evidence="5" id="KW-1015">Disulfide bond</keyword>
<keyword evidence="4 7" id="KW-0472">Membrane</keyword>
<keyword evidence="7" id="KW-0812">Transmembrane</keyword>
<evidence type="ECO:0000256" key="1">
    <source>
        <dbReference type="ARBA" id="ARBA00004370"/>
    </source>
</evidence>
<keyword evidence="6" id="KW-0325">Glycoprotein</keyword>
<evidence type="ECO:0000313" key="9">
    <source>
        <dbReference type="EMBL" id="MEQ2158821.1"/>
    </source>
</evidence>
<evidence type="ECO:0000256" key="2">
    <source>
        <dbReference type="ARBA" id="ARBA00022729"/>
    </source>
</evidence>
<dbReference type="Proteomes" id="UP001476798">
    <property type="component" value="Unassembled WGS sequence"/>
</dbReference>
<dbReference type="PANTHER" id="PTHR23277">
    <property type="entry name" value="NECTIN-RELATED"/>
    <property type="match status" value="1"/>
</dbReference>
<organism evidence="9 10">
    <name type="scientific">Goodea atripinnis</name>
    <dbReference type="NCBI Taxonomy" id="208336"/>
    <lineage>
        <taxon>Eukaryota</taxon>
        <taxon>Metazoa</taxon>
        <taxon>Chordata</taxon>
        <taxon>Craniata</taxon>
        <taxon>Vertebrata</taxon>
        <taxon>Euteleostomi</taxon>
        <taxon>Actinopterygii</taxon>
        <taxon>Neopterygii</taxon>
        <taxon>Teleostei</taxon>
        <taxon>Neoteleostei</taxon>
        <taxon>Acanthomorphata</taxon>
        <taxon>Ovalentaria</taxon>
        <taxon>Atherinomorphae</taxon>
        <taxon>Cyprinodontiformes</taxon>
        <taxon>Goodeidae</taxon>
        <taxon>Goodea</taxon>
    </lineage>
</organism>
<protein>
    <recommendedName>
        <fullName evidence="8">Ig-like domain-containing protein</fullName>
    </recommendedName>
</protein>
<keyword evidence="10" id="KW-1185">Reference proteome</keyword>
<evidence type="ECO:0000313" key="10">
    <source>
        <dbReference type="Proteomes" id="UP001476798"/>
    </source>
</evidence>
<dbReference type="InterPro" id="IPR007110">
    <property type="entry name" value="Ig-like_dom"/>
</dbReference>
<dbReference type="Pfam" id="PF07686">
    <property type="entry name" value="V-set"/>
    <property type="match status" value="1"/>
</dbReference>